<name>S7MVV8_MYOBR</name>
<proteinExistence type="predicted"/>
<reference evidence="2 3" key="1">
    <citation type="journal article" date="2013" name="Nat. Commun.">
        <title>Genome analysis reveals insights into physiology and longevity of the Brandt's bat Myotis brandtii.</title>
        <authorList>
            <person name="Seim I."/>
            <person name="Fang X."/>
            <person name="Xiong Z."/>
            <person name="Lobanov A.V."/>
            <person name="Huang Z."/>
            <person name="Ma S."/>
            <person name="Feng Y."/>
            <person name="Turanov A.A."/>
            <person name="Zhu Y."/>
            <person name="Lenz T.L."/>
            <person name="Gerashchenko M.V."/>
            <person name="Fan D."/>
            <person name="Hee Yim S."/>
            <person name="Yao X."/>
            <person name="Jordan D."/>
            <person name="Xiong Y."/>
            <person name="Ma Y."/>
            <person name="Lyapunov A.N."/>
            <person name="Chen G."/>
            <person name="Kulakova O.I."/>
            <person name="Sun Y."/>
            <person name="Lee S.G."/>
            <person name="Bronson R.T."/>
            <person name="Moskalev A.A."/>
            <person name="Sunyaev S.R."/>
            <person name="Zhang G."/>
            <person name="Krogh A."/>
            <person name="Wang J."/>
            <person name="Gladyshev V.N."/>
        </authorList>
    </citation>
    <scope>NUCLEOTIDE SEQUENCE [LARGE SCALE GENOMIC DNA]</scope>
</reference>
<gene>
    <name evidence="2" type="ORF">D623_10029552</name>
</gene>
<sequence length="147" mass="16193">MRSTGFKTDPIPQPARVPPPKAREQSDPKELFAILGWPPREVWVCGERVTVDWRNPSDKFVFFSSPDARRASFLAAGGMGSPKELSPGKAQAAALLDPKSGRNAVFLKRKKNKEIAFSHLPPRNRQLAPTCPMAALSSELAEESPRD</sequence>
<evidence type="ECO:0000313" key="2">
    <source>
        <dbReference type="EMBL" id="EPQ07555.1"/>
    </source>
</evidence>
<protein>
    <submittedName>
        <fullName evidence="2">Uncharacterized protein</fullName>
    </submittedName>
</protein>
<dbReference type="EMBL" id="KE162237">
    <property type="protein sequence ID" value="EPQ07555.1"/>
    <property type="molecule type" value="Genomic_DNA"/>
</dbReference>
<evidence type="ECO:0000256" key="1">
    <source>
        <dbReference type="SAM" id="MobiDB-lite"/>
    </source>
</evidence>
<feature type="region of interest" description="Disordered" evidence="1">
    <location>
        <begin position="125"/>
        <end position="147"/>
    </location>
</feature>
<keyword evidence="3" id="KW-1185">Reference proteome</keyword>
<feature type="compositionally biased region" description="Pro residues" evidence="1">
    <location>
        <begin position="11"/>
        <end position="20"/>
    </location>
</feature>
<accession>S7MVV8</accession>
<evidence type="ECO:0000313" key="3">
    <source>
        <dbReference type="Proteomes" id="UP000052978"/>
    </source>
</evidence>
<dbReference type="AlphaFoldDB" id="S7MVV8"/>
<organism evidence="2 3">
    <name type="scientific">Myotis brandtii</name>
    <name type="common">Brandt's bat</name>
    <dbReference type="NCBI Taxonomy" id="109478"/>
    <lineage>
        <taxon>Eukaryota</taxon>
        <taxon>Metazoa</taxon>
        <taxon>Chordata</taxon>
        <taxon>Craniata</taxon>
        <taxon>Vertebrata</taxon>
        <taxon>Euteleostomi</taxon>
        <taxon>Mammalia</taxon>
        <taxon>Eutheria</taxon>
        <taxon>Laurasiatheria</taxon>
        <taxon>Chiroptera</taxon>
        <taxon>Yangochiroptera</taxon>
        <taxon>Vespertilionidae</taxon>
        <taxon>Myotis</taxon>
    </lineage>
</organism>
<feature type="region of interest" description="Disordered" evidence="1">
    <location>
        <begin position="1"/>
        <end position="28"/>
    </location>
</feature>
<dbReference type="Proteomes" id="UP000052978">
    <property type="component" value="Unassembled WGS sequence"/>
</dbReference>